<evidence type="ECO:0000256" key="3">
    <source>
        <dbReference type="ARBA" id="ARBA00022741"/>
    </source>
</evidence>
<keyword evidence="1" id="KW-0489">Methyltransferase</keyword>
<dbReference type="InterPro" id="IPR014001">
    <property type="entry name" value="Helicase_ATP-bd"/>
</dbReference>
<dbReference type="GO" id="GO:0032259">
    <property type="term" value="P:methylation"/>
    <property type="evidence" value="ECO:0007669"/>
    <property type="project" value="UniProtKB-KW"/>
</dbReference>
<keyword evidence="2" id="KW-0808">Transferase</keyword>
<dbReference type="GO" id="GO:0005634">
    <property type="term" value="C:nucleus"/>
    <property type="evidence" value="ECO:0007669"/>
    <property type="project" value="TreeGrafter"/>
</dbReference>
<organism evidence="9 10">
    <name type="scientific">Chaetoceros tenuissimus</name>
    <dbReference type="NCBI Taxonomy" id="426638"/>
    <lineage>
        <taxon>Eukaryota</taxon>
        <taxon>Sar</taxon>
        <taxon>Stramenopiles</taxon>
        <taxon>Ochrophyta</taxon>
        <taxon>Bacillariophyta</taxon>
        <taxon>Coscinodiscophyceae</taxon>
        <taxon>Chaetocerotophycidae</taxon>
        <taxon>Chaetocerotales</taxon>
        <taxon>Chaetocerotaceae</taxon>
        <taxon>Chaetoceros</taxon>
    </lineage>
</organism>
<dbReference type="GO" id="GO:0008094">
    <property type="term" value="F:ATP-dependent activity, acting on DNA"/>
    <property type="evidence" value="ECO:0007669"/>
    <property type="project" value="TreeGrafter"/>
</dbReference>
<protein>
    <recommendedName>
        <fullName evidence="8">Helicase ATP-binding domain-containing protein</fullName>
    </recommendedName>
</protein>
<dbReference type="PANTHER" id="PTHR45626:SF17">
    <property type="entry name" value="HELICASE-LIKE TRANSCRIPTION FACTOR"/>
    <property type="match status" value="1"/>
</dbReference>
<dbReference type="InterPro" id="IPR049730">
    <property type="entry name" value="SNF2/RAD54-like_C"/>
</dbReference>
<name>A0AAD3CGG9_9STRA</name>
<dbReference type="Proteomes" id="UP001054902">
    <property type="component" value="Unassembled WGS sequence"/>
</dbReference>
<feature type="compositionally biased region" description="Polar residues" evidence="7">
    <location>
        <begin position="43"/>
        <end position="52"/>
    </location>
</feature>
<dbReference type="EMBL" id="BLLK01000020">
    <property type="protein sequence ID" value="GFH45386.1"/>
    <property type="molecule type" value="Genomic_DNA"/>
</dbReference>
<dbReference type="GO" id="GO:0005524">
    <property type="term" value="F:ATP binding"/>
    <property type="evidence" value="ECO:0007669"/>
    <property type="project" value="UniProtKB-KW"/>
</dbReference>
<dbReference type="InterPro" id="IPR050628">
    <property type="entry name" value="SNF2_RAD54_helicase_TF"/>
</dbReference>
<feature type="region of interest" description="Disordered" evidence="7">
    <location>
        <begin position="1"/>
        <end position="93"/>
    </location>
</feature>
<dbReference type="Pfam" id="PF00145">
    <property type="entry name" value="DNA_methylase"/>
    <property type="match status" value="1"/>
</dbReference>
<dbReference type="GO" id="GO:0016787">
    <property type="term" value="F:hydrolase activity"/>
    <property type="evidence" value="ECO:0007669"/>
    <property type="project" value="UniProtKB-KW"/>
</dbReference>
<keyword evidence="4" id="KW-0378">Hydrolase</keyword>
<dbReference type="PANTHER" id="PTHR45626">
    <property type="entry name" value="TRANSCRIPTION TERMINATION FACTOR 2-RELATED"/>
    <property type="match status" value="1"/>
</dbReference>
<evidence type="ECO:0000256" key="7">
    <source>
        <dbReference type="SAM" id="MobiDB-lite"/>
    </source>
</evidence>
<dbReference type="Gene3D" id="3.40.50.150">
    <property type="entry name" value="Vaccinia Virus protein VP39"/>
    <property type="match status" value="1"/>
</dbReference>
<evidence type="ECO:0000256" key="6">
    <source>
        <dbReference type="ARBA" id="ARBA00022840"/>
    </source>
</evidence>
<proteinExistence type="predicted"/>
<feature type="compositionally biased region" description="Acidic residues" evidence="7">
    <location>
        <begin position="271"/>
        <end position="312"/>
    </location>
</feature>
<feature type="compositionally biased region" description="Basic and acidic residues" evidence="7">
    <location>
        <begin position="79"/>
        <end position="93"/>
    </location>
</feature>
<comment type="caution">
    <text evidence="9">The sequence shown here is derived from an EMBL/GenBank/DDBJ whole genome shotgun (WGS) entry which is preliminary data.</text>
</comment>
<evidence type="ECO:0000256" key="2">
    <source>
        <dbReference type="ARBA" id="ARBA00022679"/>
    </source>
</evidence>
<dbReference type="Pfam" id="PF00176">
    <property type="entry name" value="SNF2-rel_dom"/>
    <property type="match status" value="1"/>
</dbReference>
<gene>
    <name evidence="9" type="ORF">CTEN210_01860</name>
</gene>
<dbReference type="Gene3D" id="3.40.50.300">
    <property type="entry name" value="P-loop containing nucleotide triphosphate hydrolases"/>
    <property type="match status" value="2"/>
</dbReference>
<dbReference type="InterPro" id="IPR001525">
    <property type="entry name" value="C5_MeTfrase"/>
</dbReference>
<evidence type="ECO:0000259" key="8">
    <source>
        <dbReference type="SMART" id="SM00487"/>
    </source>
</evidence>
<evidence type="ECO:0000313" key="9">
    <source>
        <dbReference type="EMBL" id="GFH45386.1"/>
    </source>
</evidence>
<feature type="compositionally biased region" description="Basic residues" evidence="7">
    <location>
        <begin position="317"/>
        <end position="337"/>
    </location>
</feature>
<evidence type="ECO:0000256" key="5">
    <source>
        <dbReference type="ARBA" id="ARBA00022806"/>
    </source>
</evidence>
<dbReference type="SMART" id="SM00487">
    <property type="entry name" value="DEXDc"/>
    <property type="match status" value="1"/>
</dbReference>
<feature type="compositionally biased region" description="Acidic residues" evidence="7">
    <location>
        <begin position="220"/>
        <end position="231"/>
    </location>
</feature>
<feature type="compositionally biased region" description="Polar residues" evidence="7">
    <location>
        <begin position="8"/>
        <end position="20"/>
    </location>
</feature>
<evidence type="ECO:0000256" key="4">
    <source>
        <dbReference type="ARBA" id="ARBA00022801"/>
    </source>
</evidence>
<evidence type="ECO:0000256" key="1">
    <source>
        <dbReference type="ARBA" id="ARBA00022603"/>
    </source>
</evidence>
<sequence length="2224" mass="249452">MPPKPKGQQRTLATLWGNTGSKKKTFKEKQEEEKKDDQVVDMESSNSISTKQVKPDNSKTSAAKSSPKEGNIANGTLVKKRESASTDLSKDTKFSSGKVISYNSAKKRYTVSLTSSSKRKSTQQWTEAQVEWGVTLQQNLNVQVANKFDGVTYKGKVVDASLEDNEALFKVLFEDGDEEDYDDEELKSCIKLYAKEFDSSKKRGSSQDNKSVKKRKQILEDDSDDDEEMVDENSAASRGTRSSPRRRASMKSNDEMEVDDEEEDAKKTVDSESEFEEASDESDDDELDEEAFIDEEEENDDEIMDEGSDEEAVTAKPTKKKSISAKTVTKKSVKQKTKPSATDSNAEIAELVQKKRDTNACKPTNNPQELPNEQYVEPVGIDATDGIVERIVAGMVKKVGSLFINATKVDEKNREIGELNFPLKLQTACSGTDAPSIALGLVKEALDKLRTKDGEKMEHGFNFSHEMSCEIEPFKQAYIGRNFPGVLLFPDITKLTGGETVTDVYGREQTIPEGNLFVAGTSCKDFSMLKSSNRKDIEDKGTSGETFLAAVEFLEQEQPPVAIFENVDGAPWDKMQEYIKGRIFLGDRNSIKNITGLKKGDADNQLKFSVDSDGNYVAEEVPKQVGIRAGTIVEGFVKFGDNPNNVRPLLHEGKKTSLITLGKLAKLHGISLKNDTLVMKKKARYCTQLIKLDTKQYGLPQTRNRKYLFIWRSDNPDDNLGEYFLEIMSFLKTPLLYPMEAFLLPDTHDRIRCFREALRSGQGLLVANERSKELDFWDYAQSGVKDLALHIHYREVNDIEERCRWLTNWDTRGRHKIAPGLWPELVAMWNMRRKDLIDCFASSAIRDNISRDCMHHSFTWDLSQNVNRATVRAKTVGVSGCVTPGGELLLPNRGRTMMGYEKLLLQGIPFSRLLLGPESEVQLSDLAGNAMSLPVVCATMLAAICAPQLRREREKDQFVKLSKFSIAEKYDAEKGDVLRERGDLVNVQRESEGDFYSVFRDISEKYAEQAYYSSVLCTCESSGRSTDDDKILECKNCGFGTCHTCSNSYQIHSHALKEVGEEVSRDKRPDPHEFERTLRCVCPSILRLGQGWENAIKECKSLESYSFQIQNVQRKRGHWTLLYGAWEDFGAVRQVAELRVTIGRIQTLDSNMGVTAALKCFGPAIRHDKPKRGTILDSARLIIKKDEADSAGWEKRVTTSKQTLQIVGSDPCDSQRVLAGIGDGAPKSIKSHKVMKAKIPKKASRNDVLNYHKKWKEWPGKIEISGDESGTVNGTYHKQDCQHTVVLSALWRRDESENQPAMYIFIRPEVIRSDFDVAVISTSPSYNDRNMEVCEILDWIPENALETRTHATKAKFLHWETVPSLAVGIPKQSIRMSFCEGPESFREEKSDNPILCQLAGLSQETMNSLLQHTEIDAMEKSVNIDLYGKLGTQNAKRLSIVAAPSLHKYAAQGDLALQLSVKGKQKWFKVLNSSSNKYGQSERYFPFRPKEIWEKVKDTYQRSYDPRESNEYYQKLFNRPNAFTLDVNTNEGEMNVRMNVHVACHQAAGHLIRSRGLDDDYMDTVNVDFCLSELSSMGEPSTKAFHVPNSDGYDETVVNGMKLPLYKRQAKALTRMQSIERGEVEFSEEERSEHVLPGVGWCLIASARKQTPLKGGVLGDAIGSGKTVVTIALILSGIENARANCNIPEGISSASLIVVPPGLVKQWDDERKKFTGSKMKCITIDSTASLKKYSVKDICQADIIIVPAGLIEEKGKKPSDRPYTEHLARKAGTEKIPPAPTYYSQREAPSIEGTWVRNMASGPSIYVGNNGKQQRRDEQAYYGHCYSEAIKKLRQKKFDESDRGVPLEYFTWERVIVDECHESLVTASKQESSAEDFKAQARRGAREFLGVSHTDATSRPLIARKAVWGLTGTPLLETESRVTELANLMGGTYLTGSAHHWRKEERESGRDLFLNQQEASNSREYRRAVQESCHAYVKEACQRNRGEKLQVNLERKVVHVNMSEEDGKKFLASVGDSAAEQADSTDSFTLNPDQIGEKASAALTITASSTARHNALNSELDTILKEEPETKVIVFANAFYGGYNSALDGLKASNHRFCHIGDSDSVQRQNEIISWFRHIDATEEDRQRPRILLLSFEQAAGHNLQEACHNVIMYDPMYSGPDAVADCSVEEQALGRVMRQGQKSDVTVTRIAVRGPNGERCLDDVIIERNLDEDVLNAATSNFD</sequence>
<dbReference type="InterPro" id="IPR027417">
    <property type="entry name" value="P-loop_NTPase"/>
</dbReference>
<dbReference type="SUPFAM" id="SSF53335">
    <property type="entry name" value="S-adenosyl-L-methionine-dependent methyltransferases"/>
    <property type="match status" value="1"/>
</dbReference>
<keyword evidence="5" id="KW-0347">Helicase</keyword>
<dbReference type="GO" id="GO:0004386">
    <property type="term" value="F:helicase activity"/>
    <property type="evidence" value="ECO:0007669"/>
    <property type="project" value="UniProtKB-KW"/>
</dbReference>
<dbReference type="CDD" id="cd18793">
    <property type="entry name" value="SF2_C_SNF"/>
    <property type="match status" value="1"/>
</dbReference>
<keyword evidence="3" id="KW-0547">Nucleotide-binding</keyword>
<evidence type="ECO:0000313" key="10">
    <source>
        <dbReference type="Proteomes" id="UP001054902"/>
    </source>
</evidence>
<feature type="domain" description="Helicase ATP-binding" evidence="8">
    <location>
        <begin position="1601"/>
        <end position="1945"/>
    </location>
</feature>
<dbReference type="InterPro" id="IPR029063">
    <property type="entry name" value="SAM-dependent_MTases_sf"/>
</dbReference>
<accession>A0AAD3CGG9</accession>
<keyword evidence="6" id="KW-0067">ATP-binding</keyword>
<feature type="compositionally biased region" description="Basic and acidic residues" evidence="7">
    <location>
        <begin position="27"/>
        <end position="38"/>
    </location>
</feature>
<feature type="region of interest" description="Disordered" evidence="7">
    <location>
        <begin position="197"/>
        <end position="344"/>
    </location>
</feature>
<dbReference type="GO" id="GO:0008168">
    <property type="term" value="F:methyltransferase activity"/>
    <property type="evidence" value="ECO:0007669"/>
    <property type="project" value="UniProtKB-KW"/>
</dbReference>
<dbReference type="SUPFAM" id="SSF52540">
    <property type="entry name" value="P-loop containing nucleoside triphosphate hydrolases"/>
    <property type="match status" value="2"/>
</dbReference>
<keyword evidence="10" id="KW-1185">Reference proteome</keyword>
<reference evidence="9 10" key="1">
    <citation type="journal article" date="2021" name="Sci. Rep.">
        <title>The genome of the diatom Chaetoceros tenuissimus carries an ancient integrated fragment of an extant virus.</title>
        <authorList>
            <person name="Hongo Y."/>
            <person name="Kimura K."/>
            <person name="Takaki Y."/>
            <person name="Yoshida Y."/>
            <person name="Baba S."/>
            <person name="Kobayashi G."/>
            <person name="Nagasaki K."/>
            <person name="Hano T."/>
            <person name="Tomaru Y."/>
        </authorList>
    </citation>
    <scope>NUCLEOTIDE SEQUENCE [LARGE SCALE GENOMIC DNA]</scope>
    <source>
        <strain evidence="9 10">NIES-3715</strain>
    </source>
</reference>
<dbReference type="InterPro" id="IPR000330">
    <property type="entry name" value="SNF2_N"/>
</dbReference>
<dbReference type="GO" id="GO:0006281">
    <property type="term" value="P:DNA repair"/>
    <property type="evidence" value="ECO:0007669"/>
    <property type="project" value="TreeGrafter"/>
</dbReference>